<evidence type="ECO:0000313" key="2">
    <source>
        <dbReference type="Proteomes" id="UP001518872"/>
    </source>
</evidence>
<sequence length="164" mass="18745">MLALVAIVVSLLSAFYGYRLSRQAHQVSTYYGAIGLFRELDKTFVEHPDIRPYIYDGKPLADDDPNRHRVQAVAELVIDAFEWIWYRRKKLNAKAEEGWRAYIVEIFSSSPVLQQHYVRYESWYPGITRLIAERSIVLGQSGRGCAARRGNVAGLHPACDEGTR</sequence>
<evidence type="ECO:0008006" key="3">
    <source>
        <dbReference type="Google" id="ProtNLM"/>
    </source>
</evidence>
<dbReference type="RefSeq" id="WP_204928061.1">
    <property type="nucleotide sequence ID" value="NZ_JAFEUC010000018.1"/>
</dbReference>
<name>A0ABS2J172_9ACTN</name>
<gene>
    <name evidence="1" type="ORF">JQX11_28765</name>
</gene>
<proteinExistence type="predicted"/>
<comment type="caution">
    <text evidence="1">The sequence shown here is derived from an EMBL/GenBank/DDBJ whole genome shotgun (WGS) entry which is preliminary data.</text>
</comment>
<keyword evidence="2" id="KW-1185">Reference proteome</keyword>
<organism evidence="1 2">
    <name type="scientific">Micromonospora humida</name>
    <dbReference type="NCBI Taxonomy" id="2809018"/>
    <lineage>
        <taxon>Bacteria</taxon>
        <taxon>Bacillati</taxon>
        <taxon>Actinomycetota</taxon>
        <taxon>Actinomycetes</taxon>
        <taxon>Micromonosporales</taxon>
        <taxon>Micromonosporaceae</taxon>
        <taxon>Micromonospora</taxon>
    </lineage>
</organism>
<accession>A0ABS2J172</accession>
<dbReference type="Proteomes" id="UP001518872">
    <property type="component" value="Unassembled WGS sequence"/>
</dbReference>
<dbReference type="EMBL" id="JAFEUC010000018">
    <property type="protein sequence ID" value="MBM7080315.1"/>
    <property type="molecule type" value="Genomic_DNA"/>
</dbReference>
<reference evidence="1 2" key="1">
    <citation type="submission" date="2021-02" db="EMBL/GenBank/DDBJ databases">
        <authorList>
            <person name="Ra J.-S."/>
        </authorList>
    </citation>
    <scope>NUCLEOTIDE SEQUENCE [LARGE SCALE GENOMIC DNA]</scope>
    <source>
        <strain evidence="1 2">MMS20-R1-14</strain>
    </source>
</reference>
<protein>
    <recommendedName>
        <fullName evidence="3">DUF4760 domain-containing protein</fullName>
    </recommendedName>
</protein>
<evidence type="ECO:0000313" key="1">
    <source>
        <dbReference type="EMBL" id="MBM7080315.1"/>
    </source>
</evidence>